<name>A0A8J3MSP8_9CHLR</name>
<evidence type="ECO:0000313" key="2">
    <source>
        <dbReference type="Proteomes" id="UP000612362"/>
    </source>
</evidence>
<dbReference type="Proteomes" id="UP000612362">
    <property type="component" value="Unassembled WGS sequence"/>
</dbReference>
<dbReference type="EMBL" id="BNJF01000003">
    <property type="protein sequence ID" value="GHO47307.1"/>
    <property type="molecule type" value="Genomic_DNA"/>
</dbReference>
<comment type="caution">
    <text evidence="1">The sequence shown here is derived from an EMBL/GenBank/DDBJ whole genome shotgun (WGS) entry which is preliminary data.</text>
</comment>
<accession>A0A8J3MSP8</accession>
<proteinExistence type="predicted"/>
<dbReference type="AlphaFoldDB" id="A0A8J3MSP8"/>
<evidence type="ECO:0000313" key="1">
    <source>
        <dbReference type="EMBL" id="GHO47307.1"/>
    </source>
</evidence>
<keyword evidence="2" id="KW-1185">Reference proteome</keyword>
<reference evidence="1" key="1">
    <citation type="submission" date="2020-10" db="EMBL/GenBank/DDBJ databases">
        <title>Taxonomic study of unclassified bacteria belonging to the class Ktedonobacteria.</title>
        <authorList>
            <person name="Yabe S."/>
            <person name="Wang C.M."/>
            <person name="Zheng Y."/>
            <person name="Sakai Y."/>
            <person name="Cavaletti L."/>
            <person name="Monciardini P."/>
            <person name="Donadio S."/>
        </authorList>
    </citation>
    <scope>NUCLEOTIDE SEQUENCE</scope>
    <source>
        <strain evidence="1">SOSP1-1</strain>
    </source>
</reference>
<organism evidence="1 2">
    <name type="scientific">Ktedonospora formicarum</name>
    <dbReference type="NCBI Taxonomy" id="2778364"/>
    <lineage>
        <taxon>Bacteria</taxon>
        <taxon>Bacillati</taxon>
        <taxon>Chloroflexota</taxon>
        <taxon>Ktedonobacteria</taxon>
        <taxon>Ktedonobacterales</taxon>
        <taxon>Ktedonobacteraceae</taxon>
        <taxon>Ktedonospora</taxon>
    </lineage>
</organism>
<gene>
    <name evidence="1" type="ORF">KSX_54700</name>
</gene>
<sequence length="91" mass="10119">MLCQPITDCCDDALLVLVVSFWQLERLGKLQQAQSKALGSFCPNPEDGTVRLGEPVDILQGNLRLPNATQPMERVRMGERLLLISVQRGVK</sequence>
<protein>
    <submittedName>
        <fullName evidence="1">Uncharacterized protein</fullName>
    </submittedName>
</protein>